<gene>
    <name evidence="2" type="ORF">H9L13_07565</name>
</gene>
<reference evidence="2 3" key="1">
    <citation type="submission" date="2020-08" db="EMBL/GenBank/DDBJ databases">
        <title>Genome sequence of Sphingomonas lutea KCTC 23642T.</title>
        <authorList>
            <person name="Hyun D.-W."/>
            <person name="Bae J.-W."/>
        </authorList>
    </citation>
    <scope>NUCLEOTIDE SEQUENCE [LARGE SCALE GENOMIC DNA]</scope>
    <source>
        <strain evidence="2 3">KCTC 23642</strain>
    </source>
</reference>
<dbReference type="InterPro" id="IPR005149">
    <property type="entry name" value="Tscrpt_reg_PadR_N"/>
</dbReference>
<dbReference type="SUPFAM" id="SSF46785">
    <property type="entry name" value="Winged helix' DNA-binding domain"/>
    <property type="match status" value="1"/>
</dbReference>
<dbReference type="InterPro" id="IPR036388">
    <property type="entry name" value="WH-like_DNA-bd_sf"/>
</dbReference>
<evidence type="ECO:0000313" key="3">
    <source>
        <dbReference type="Proteomes" id="UP000515971"/>
    </source>
</evidence>
<name>A0A7G9SFE5_9SPHN</name>
<dbReference type="KEGG" id="slut:H9L13_07565"/>
<dbReference type="Proteomes" id="UP000515971">
    <property type="component" value="Chromosome"/>
</dbReference>
<sequence>MIVLSLIGTGLRYGFEMEEFAQRTNMRRWAKIGMSTIYKALGDLERDGAIRVEIEDSDKGPARKAFTLTAAGRTQMIALIGEALASAKPVYSERIAGLVFAPLMGAERAQKAIMASIEVIEAADVSLGKSAGAPGMDKIGLAVVGYYRAVYAAERVAMERVIEIINEDFSSKP</sequence>
<evidence type="ECO:0000259" key="1">
    <source>
        <dbReference type="Pfam" id="PF03551"/>
    </source>
</evidence>
<dbReference type="Gene3D" id="1.10.10.10">
    <property type="entry name" value="Winged helix-like DNA-binding domain superfamily/Winged helix DNA-binding domain"/>
    <property type="match status" value="1"/>
</dbReference>
<dbReference type="RefSeq" id="WP_187537162.1">
    <property type="nucleotide sequence ID" value="NZ_BAABJT010000001.1"/>
</dbReference>
<dbReference type="Pfam" id="PF03551">
    <property type="entry name" value="PadR"/>
    <property type="match status" value="1"/>
</dbReference>
<accession>A0A7G9SFE5</accession>
<feature type="domain" description="Transcription regulator PadR N-terminal" evidence="1">
    <location>
        <begin position="3"/>
        <end position="76"/>
    </location>
</feature>
<dbReference type="AlphaFoldDB" id="A0A7G9SFE5"/>
<keyword evidence="3" id="KW-1185">Reference proteome</keyword>
<dbReference type="InterPro" id="IPR036390">
    <property type="entry name" value="WH_DNA-bd_sf"/>
</dbReference>
<proteinExistence type="predicted"/>
<dbReference type="EMBL" id="CP060718">
    <property type="protein sequence ID" value="QNN66570.1"/>
    <property type="molecule type" value="Genomic_DNA"/>
</dbReference>
<protein>
    <submittedName>
        <fullName evidence="2">Helix-turn-helix transcriptional regulator</fullName>
    </submittedName>
</protein>
<evidence type="ECO:0000313" key="2">
    <source>
        <dbReference type="EMBL" id="QNN66570.1"/>
    </source>
</evidence>
<organism evidence="2 3">
    <name type="scientific">Sphingomonas lutea</name>
    <dbReference type="NCBI Taxonomy" id="1045317"/>
    <lineage>
        <taxon>Bacteria</taxon>
        <taxon>Pseudomonadati</taxon>
        <taxon>Pseudomonadota</taxon>
        <taxon>Alphaproteobacteria</taxon>
        <taxon>Sphingomonadales</taxon>
        <taxon>Sphingomonadaceae</taxon>
        <taxon>Sphingomonas</taxon>
    </lineage>
</organism>